<sequence length="768" mass="87542">MSRQVETIETPDEPLVQISDASPIQTSDESRLSSFDASHLKAPDERNQRKGNVRYKLSDAFRPPPSIREIKIRKGNGWRPEGLFVGISVAPKHDDPDVLVIGITLHDGTYSMDYNVYYKGVKREDRSGSATPTYSTSTGDFDYTEFDDLELDDFICAQIYRFRKAHYYKILGCGMTKATEERCNERLARKLWATQDIVALTFAPFGKDEPEEEESGDDSRATMGTESQVDEESDSVVRKVLEKFGQHNQLRLSVRKHNRVGVDANSMANLVGLANFRSSVHLNTWESTLKYTSSLQKRKTKIAFFNSTPQGGGVALMRHALIRFCRSMEVDCKWYVPRPKPEVFTITKANHNILQGVDQSWEKELTEASILTLDSWCSDNAERYWLCKNGPLRPRSEGGADVIIVDDPQMPLLVRLAKEQDPDRPVIYRSHIQVRADLVTNPAEVASTVWKWVWDRVQKCDVFVSHPVPDFVPQNVPSEKVGYMPATTDWLDGLNKNMEPWDVEFYLHEFQADILSRQLPFSFDYDNRKYIVQIARFDPAKGILHVLAAYAELRRKYMADWDRQDTPQLVVAGHGAIDDPDAVPIYTQVMDTIRTHYKELEEDIIVMRVGPVDQILNALMTKAHVALQLSSREGFEVKVSEALFHGKPIIATKRGGIPLQVEHGKNGFLVESNDSTPVVVGKYLYDLFSDTALYERMSVYAKTHVSDEVSTVGNALCWFYLADMLSQGRKVEPAQRWINDMAREEAGIPYDRKEARLHRDLHLTHTYT</sequence>
<comment type="similarity">
    <text evidence="1">Belongs to the glycosyltransferase group 1 family. Glycosyltransferase 4 subfamily.</text>
</comment>
<keyword evidence="11" id="KW-1185">Reference proteome</keyword>
<dbReference type="SUPFAM" id="SSF53756">
    <property type="entry name" value="UDP-Glycosyltransferase/glycogen phosphorylase"/>
    <property type="match status" value="1"/>
</dbReference>
<dbReference type="EMBL" id="JAGMVJ010000009">
    <property type="protein sequence ID" value="KAH7087375.1"/>
    <property type="molecule type" value="Genomic_DNA"/>
</dbReference>
<dbReference type="Gene3D" id="3.40.50.2000">
    <property type="entry name" value="Glycogen Phosphorylase B"/>
    <property type="match status" value="2"/>
</dbReference>
<protein>
    <submittedName>
        <fullName evidence="10">Trehalose phosphorylase</fullName>
    </submittedName>
</protein>
<feature type="region of interest" description="Disordered" evidence="7">
    <location>
        <begin position="207"/>
        <end position="234"/>
    </location>
</feature>
<feature type="domain" description="Trehalose synthase N-terminal" evidence="9">
    <location>
        <begin position="305"/>
        <end position="472"/>
    </location>
</feature>
<feature type="domain" description="Glycosyl transferase family 1" evidence="8">
    <location>
        <begin position="525"/>
        <end position="703"/>
    </location>
</feature>
<evidence type="ECO:0000256" key="6">
    <source>
        <dbReference type="ARBA" id="ARBA00023277"/>
    </source>
</evidence>
<feature type="region of interest" description="Disordered" evidence="7">
    <location>
        <begin position="1"/>
        <end position="52"/>
    </location>
</feature>
<dbReference type="Pfam" id="PF00534">
    <property type="entry name" value="Glycos_transf_1"/>
    <property type="match status" value="1"/>
</dbReference>
<evidence type="ECO:0000256" key="4">
    <source>
        <dbReference type="ARBA" id="ARBA00022676"/>
    </source>
</evidence>
<evidence type="ECO:0000313" key="11">
    <source>
        <dbReference type="Proteomes" id="UP000813461"/>
    </source>
</evidence>
<comment type="subunit">
    <text evidence="2">Homodimer.</text>
</comment>
<evidence type="ECO:0000256" key="5">
    <source>
        <dbReference type="ARBA" id="ARBA00022679"/>
    </source>
</evidence>
<keyword evidence="5" id="KW-0808">Transferase</keyword>
<dbReference type="OrthoDB" id="937291at2759"/>
<evidence type="ECO:0000256" key="7">
    <source>
        <dbReference type="SAM" id="MobiDB-lite"/>
    </source>
</evidence>
<evidence type="ECO:0000256" key="1">
    <source>
        <dbReference type="ARBA" id="ARBA00009481"/>
    </source>
</evidence>
<gene>
    <name evidence="10" type="ORF">FB567DRAFT_592056</name>
</gene>
<feature type="compositionally biased region" description="Polar residues" evidence="7">
    <location>
        <begin position="19"/>
        <end position="36"/>
    </location>
</feature>
<keyword evidence="6" id="KW-0119">Carbohydrate metabolism</keyword>
<comment type="caution">
    <text evidence="10">The sequence shown here is derived from an EMBL/GenBank/DDBJ whole genome shotgun (WGS) entry which is preliminary data.</text>
</comment>
<dbReference type="InterPro" id="IPR052078">
    <property type="entry name" value="Trehalose_Metab_GTase"/>
</dbReference>
<dbReference type="InterPro" id="IPR001296">
    <property type="entry name" value="Glyco_trans_1"/>
</dbReference>
<dbReference type="Pfam" id="PF21269">
    <property type="entry name" value="TreT_GT1"/>
    <property type="match status" value="1"/>
</dbReference>
<accession>A0A8K0VYY3</accession>
<keyword evidence="3" id="KW-0313">Glucose metabolism</keyword>
<evidence type="ECO:0000313" key="10">
    <source>
        <dbReference type="EMBL" id="KAH7087375.1"/>
    </source>
</evidence>
<dbReference type="AlphaFoldDB" id="A0A8K0VYY3"/>
<dbReference type="GO" id="GO:0016757">
    <property type="term" value="F:glycosyltransferase activity"/>
    <property type="evidence" value="ECO:0007669"/>
    <property type="project" value="UniProtKB-KW"/>
</dbReference>
<dbReference type="PANTHER" id="PTHR47779">
    <property type="entry name" value="SYNTHASE (CCG-9), PUTATIVE (AFU_ORTHOLOGUE AFUA_3G12100)-RELATED"/>
    <property type="match status" value="1"/>
</dbReference>
<evidence type="ECO:0000259" key="8">
    <source>
        <dbReference type="Pfam" id="PF00534"/>
    </source>
</evidence>
<dbReference type="InterPro" id="IPR049438">
    <property type="entry name" value="TreT_GT1"/>
</dbReference>
<evidence type="ECO:0000259" key="9">
    <source>
        <dbReference type="Pfam" id="PF21269"/>
    </source>
</evidence>
<evidence type="ECO:0000256" key="2">
    <source>
        <dbReference type="ARBA" id="ARBA00011738"/>
    </source>
</evidence>
<feature type="compositionally biased region" description="Basic and acidic residues" evidence="7">
    <location>
        <begin position="38"/>
        <end position="48"/>
    </location>
</feature>
<organism evidence="10 11">
    <name type="scientific">Paraphoma chrysanthemicola</name>
    <dbReference type="NCBI Taxonomy" id="798071"/>
    <lineage>
        <taxon>Eukaryota</taxon>
        <taxon>Fungi</taxon>
        <taxon>Dikarya</taxon>
        <taxon>Ascomycota</taxon>
        <taxon>Pezizomycotina</taxon>
        <taxon>Dothideomycetes</taxon>
        <taxon>Pleosporomycetidae</taxon>
        <taxon>Pleosporales</taxon>
        <taxon>Pleosporineae</taxon>
        <taxon>Phaeosphaeriaceae</taxon>
        <taxon>Paraphoma</taxon>
    </lineage>
</organism>
<reference evidence="10" key="1">
    <citation type="journal article" date="2021" name="Nat. Commun.">
        <title>Genetic determinants of endophytism in the Arabidopsis root mycobiome.</title>
        <authorList>
            <person name="Mesny F."/>
            <person name="Miyauchi S."/>
            <person name="Thiergart T."/>
            <person name="Pickel B."/>
            <person name="Atanasova L."/>
            <person name="Karlsson M."/>
            <person name="Huettel B."/>
            <person name="Barry K.W."/>
            <person name="Haridas S."/>
            <person name="Chen C."/>
            <person name="Bauer D."/>
            <person name="Andreopoulos W."/>
            <person name="Pangilinan J."/>
            <person name="LaButti K."/>
            <person name="Riley R."/>
            <person name="Lipzen A."/>
            <person name="Clum A."/>
            <person name="Drula E."/>
            <person name="Henrissat B."/>
            <person name="Kohler A."/>
            <person name="Grigoriev I.V."/>
            <person name="Martin F.M."/>
            <person name="Hacquard S."/>
        </authorList>
    </citation>
    <scope>NUCLEOTIDE SEQUENCE</scope>
    <source>
        <strain evidence="10">MPI-SDFR-AT-0120</strain>
    </source>
</reference>
<evidence type="ECO:0000256" key="3">
    <source>
        <dbReference type="ARBA" id="ARBA00022526"/>
    </source>
</evidence>
<dbReference type="GO" id="GO:0006006">
    <property type="term" value="P:glucose metabolic process"/>
    <property type="evidence" value="ECO:0007669"/>
    <property type="project" value="UniProtKB-KW"/>
</dbReference>
<name>A0A8K0VYY3_9PLEO</name>
<dbReference type="Proteomes" id="UP000813461">
    <property type="component" value="Unassembled WGS sequence"/>
</dbReference>
<dbReference type="PANTHER" id="PTHR47779:SF1">
    <property type="entry name" value="SYNTHASE (CCG-9), PUTATIVE (AFU_ORTHOLOGUE AFUA_3G12100)-RELATED"/>
    <property type="match status" value="1"/>
</dbReference>
<keyword evidence="4" id="KW-0328">Glycosyltransferase</keyword>
<proteinExistence type="inferred from homology"/>